<dbReference type="Proteomes" id="UP001500888">
    <property type="component" value="Unassembled WGS sequence"/>
</dbReference>
<sequence length="55" mass="6130">MTIDGAAGECRAADVGIAARNRTPTSFREFTKYGLIVTFVTVTLVTPYVWVRYLM</sequence>
<comment type="caution">
    <text evidence="2">The sequence shown here is derived from an EMBL/GenBank/DDBJ whole genome shotgun (WGS) entry which is preliminary data.</text>
</comment>
<evidence type="ECO:0000313" key="2">
    <source>
        <dbReference type="EMBL" id="GAA3804433.1"/>
    </source>
</evidence>
<dbReference type="RefSeq" id="WP_344938207.1">
    <property type="nucleotide sequence ID" value="NZ_BAAAZR010000004.1"/>
</dbReference>
<keyword evidence="3" id="KW-1185">Reference proteome</keyword>
<evidence type="ECO:0000313" key="3">
    <source>
        <dbReference type="Proteomes" id="UP001500888"/>
    </source>
</evidence>
<proteinExistence type="predicted"/>
<keyword evidence="1" id="KW-0812">Transmembrane</keyword>
<keyword evidence="1" id="KW-1133">Transmembrane helix</keyword>
<accession>A0ABP7HWH4</accession>
<organism evidence="2 3">
    <name type="scientific">Sphaerisporangium flaviroseum</name>
    <dbReference type="NCBI Taxonomy" id="509199"/>
    <lineage>
        <taxon>Bacteria</taxon>
        <taxon>Bacillati</taxon>
        <taxon>Actinomycetota</taxon>
        <taxon>Actinomycetes</taxon>
        <taxon>Streptosporangiales</taxon>
        <taxon>Streptosporangiaceae</taxon>
        <taxon>Sphaerisporangium</taxon>
    </lineage>
</organism>
<gene>
    <name evidence="2" type="ORF">GCM10022226_25400</name>
</gene>
<protein>
    <submittedName>
        <fullName evidence="2">Uncharacterized protein</fullName>
    </submittedName>
</protein>
<dbReference type="EMBL" id="BAAAZR010000004">
    <property type="protein sequence ID" value="GAA3804433.1"/>
    <property type="molecule type" value="Genomic_DNA"/>
</dbReference>
<reference evidence="3" key="1">
    <citation type="journal article" date="2019" name="Int. J. Syst. Evol. Microbiol.">
        <title>The Global Catalogue of Microorganisms (GCM) 10K type strain sequencing project: providing services to taxonomists for standard genome sequencing and annotation.</title>
        <authorList>
            <consortium name="The Broad Institute Genomics Platform"/>
            <consortium name="The Broad Institute Genome Sequencing Center for Infectious Disease"/>
            <person name="Wu L."/>
            <person name="Ma J."/>
        </authorList>
    </citation>
    <scope>NUCLEOTIDE SEQUENCE [LARGE SCALE GENOMIC DNA]</scope>
    <source>
        <strain evidence="3">JCM 16908</strain>
    </source>
</reference>
<feature type="transmembrane region" description="Helical" evidence="1">
    <location>
        <begin position="33"/>
        <end position="51"/>
    </location>
</feature>
<evidence type="ECO:0000256" key="1">
    <source>
        <dbReference type="SAM" id="Phobius"/>
    </source>
</evidence>
<name>A0ABP7HWH4_9ACTN</name>
<keyword evidence="1" id="KW-0472">Membrane</keyword>